<comment type="caution">
    <text evidence="2">The sequence shown here is derived from an EMBL/GenBank/DDBJ whole genome shotgun (WGS) entry which is preliminary data.</text>
</comment>
<dbReference type="InterPro" id="IPR006016">
    <property type="entry name" value="UspA"/>
</dbReference>
<dbReference type="InterPro" id="IPR006015">
    <property type="entry name" value="Universal_stress_UspA"/>
</dbReference>
<dbReference type="CDD" id="cd23659">
    <property type="entry name" value="USP_At3g01520-like"/>
    <property type="match status" value="1"/>
</dbReference>
<sequence length="157" mass="17130">MKRKVLIPVDHSEHSTRAIRWYLDNMASVATDDVTMVSIVEAKMKIDLNSDKVDYDTLADELKTKFVEAQKKLVAAADSYRFMITTAGFNTGEVHHQIIAGNKPGEAICSHAKEAGMDVVVIGNRGLGTMKRAILGSVSEYVLHHASIPVALVPPAQ</sequence>
<keyword evidence="3" id="KW-1185">Reference proteome</keyword>
<feature type="domain" description="UspA" evidence="1">
    <location>
        <begin position="2"/>
        <end position="154"/>
    </location>
</feature>
<evidence type="ECO:0000259" key="1">
    <source>
        <dbReference type="Pfam" id="PF00582"/>
    </source>
</evidence>
<accession>A0ABD2PL63</accession>
<dbReference type="AlphaFoldDB" id="A0ABD2PL63"/>
<name>A0ABD2PL63_9PLAT</name>
<dbReference type="EMBL" id="JBJKFK010005642">
    <property type="protein sequence ID" value="KAL3308219.1"/>
    <property type="molecule type" value="Genomic_DNA"/>
</dbReference>
<dbReference type="PANTHER" id="PTHR31964:SF113">
    <property type="entry name" value="USPA DOMAIN-CONTAINING PROTEIN"/>
    <property type="match status" value="1"/>
</dbReference>
<dbReference type="PANTHER" id="PTHR31964">
    <property type="entry name" value="ADENINE NUCLEOTIDE ALPHA HYDROLASES-LIKE SUPERFAMILY PROTEIN"/>
    <property type="match status" value="1"/>
</dbReference>
<dbReference type="InterPro" id="IPR014729">
    <property type="entry name" value="Rossmann-like_a/b/a_fold"/>
</dbReference>
<reference evidence="2 3" key="1">
    <citation type="submission" date="2024-11" db="EMBL/GenBank/DDBJ databases">
        <title>Adaptive evolution of stress response genes in parasites aligns with host niche diversity.</title>
        <authorList>
            <person name="Hahn C."/>
            <person name="Resl P."/>
        </authorList>
    </citation>
    <scope>NUCLEOTIDE SEQUENCE [LARGE SCALE GENOMIC DNA]</scope>
    <source>
        <strain evidence="2">EGGRZ-B1_66</strain>
        <tissue evidence="2">Body</tissue>
    </source>
</reference>
<dbReference type="Pfam" id="PF00582">
    <property type="entry name" value="Usp"/>
    <property type="match status" value="1"/>
</dbReference>
<protein>
    <recommendedName>
        <fullName evidence="1">UspA domain-containing protein</fullName>
    </recommendedName>
</protein>
<gene>
    <name evidence="2" type="ORF">Ciccas_013254</name>
</gene>
<organism evidence="2 3">
    <name type="scientific">Cichlidogyrus casuarinus</name>
    <dbReference type="NCBI Taxonomy" id="1844966"/>
    <lineage>
        <taxon>Eukaryota</taxon>
        <taxon>Metazoa</taxon>
        <taxon>Spiralia</taxon>
        <taxon>Lophotrochozoa</taxon>
        <taxon>Platyhelminthes</taxon>
        <taxon>Monogenea</taxon>
        <taxon>Monopisthocotylea</taxon>
        <taxon>Dactylogyridea</taxon>
        <taxon>Ancyrocephalidae</taxon>
        <taxon>Cichlidogyrus</taxon>
    </lineage>
</organism>
<dbReference type="SUPFAM" id="SSF52402">
    <property type="entry name" value="Adenine nucleotide alpha hydrolases-like"/>
    <property type="match status" value="1"/>
</dbReference>
<dbReference type="Proteomes" id="UP001626550">
    <property type="component" value="Unassembled WGS sequence"/>
</dbReference>
<proteinExistence type="predicted"/>
<dbReference type="Gene3D" id="3.40.50.620">
    <property type="entry name" value="HUPs"/>
    <property type="match status" value="1"/>
</dbReference>
<evidence type="ECO:0000313" key="3">
    <source>
        <dbReference type="Proteomes" id="UP001626550"/>
    </source>
</evidence>
<dbReference type="PRINTS" id="PR01438">
    <property type="entry name" value="UNVRSLSTRESS"/>
</dbReference>
<evidence type="ECO:0000313" key="2">
    <source>
        <dbReference type="EMBL" id="KAL3308219.1"/>
    </source>
</evidence>